<evidence type="ECO:0000313" key="4">
    <source>
        <dbReference type="Proteomes" id="UP000075683"/>
    </source>
</evidence>
<protein>
    <submittedName>
        <fullName evidence="3">3-oxoacyl-[acyl-carrier protein] reductase</fullName>
        <ecNumber evidence="3">1.1.1.100</ecNumber>
    </submittedName>
</protein>
<dbReference type="STRING" id="301148.B4135_3669"/>
<dbReference type="AlphaFoldDB" id="A0A150LAR2"/>
<evidence type="ECO:0000256" key="1">
    <source>
        <dbReference type="ARBA" id="ARBA00006484"/>
    </source>
</evidence>
<dbReference type="GO" id="GO:0004316">
    <property type="term" value="F:3-oxoacyl-[acyl-carrier-protein] reductase (NADPH) activity"/>
    <property type="evidence" value="ECO:0007669"/>
    <property type="project" value="UniProtKB-EC"/>
</dbReference>
<dbReference type="PANTHER" id="PTHR42879:SF2">
    <property type="entry name" value="3-OXOACYL-[ACYL-CARRIER-PROTEIN] REDUCTASE FABG"/>
    <property type="match status" value="1"/>
</dbReference>
<dbReference type="Gene3D" id="3.40.50.720">
    <property type="entry name" value="NAD(P)-binding Rossmann-like Domain"/>
    <property type="match status" value="1"/>
</dbReference>
<dbReference type="InterPro" id="IPR036291">
    <property type="entry name" value="NAD(P)-bd_dom_sf"/>
</dbReference>
<keyword evidence="2 3" id="KW-0560">Oxidoreductase</keyword>
<sequence>MKGYILITGSSGGIGRAVAEALAGAGYSLYLHYNRGHAAVRNLLEQLKEIDGSLEHIPIQADLTERDGCRKLCRSIFQLDGIVHNSGTNLVRLLQDTSDADLEKTIALHVTAPILITKSLLPKLIAKKRGSILFISSIWGQTGAACETVYSAAKGAQIAFAKALAKELAPSGIRVNAIAPGFIDTEMNGSINGEDRERILAEIPAGRAGRPEDVAGAVKFLLSDEASYITGQVLSVNGGWYT</sequence>
<dbReference type="PRINTS" id="PR00080">
    <property type="entry name" value="SDRFAMILY"/>
</dbReference>
<evidence type="ECO:0000256" key="2">
    <source>
        <dbReference type="ARBA" id="ARBA00023002"/>
    </source>
</evidence>
<dbReference type="Pfam" id="PF13561">
    <property type="entry name" value="adh_short_C2"/>
    <property type="match status" value="1"/>
</dbReference>
<dbReference type="PATRIC" id="fig|301148.3.peg.1715"/>
<comment type="similarity">
    <text evidence="1">Belongs to the short-chain dehydrogenases/reductases (SDR) family.</text>
</comment>
<evidence type="ECO:0000313" key="3">
    <source>
        <dbReference type="EMBL" id="KYD09345.1"/>
    </source>
</evidence>
<dbReference type="NCBIfam" id="NF047420">
    <property type="entry name" value="EF_P_mod_YmfI"/>
    <property type="match status" value="1"/>
</dbReference>
<dbReference type="InterPro" id="IPR050259">
    <property type="entry name" value="SDR"/>
</dbReference>
<dbReference type="PANTHER" id="PTHR42879">
    <property type="entry name" value="3-OXOACYL-(ACYL-CARRIER-PROTEIN) REDUCTASE"/>
    <property type="match status" value="1"/>
</dbReference>
<proteinExistence type="inferred from homology"/>
<dbReference type="Proteomes" id="UP000075683">
    <property type="component" value="Unassembled WGS sequence"/>
</dbReference>
<organism evidence="3 4">
    <name type="scientific">Caldibacillus debilis</name>
    <dbReference type="NCBI Taxonomy" id="301148"/>
    <lineage>
        <taxon>Bacteria</taxon>
        <taxon>Bacillati</taxon>
        <taxon>Bacillota</taxon>
        <taxon>Bacilli</taxon>
        <taxon>Bacillales</taxon>
        <taxon>Bacillaceae</taxon>
        <taxon>Caldibacillus</taxon>
    </lineage>
</organism>
<dbReference type="RefSeq" id="WP_061569895.1">
    <property type="nucleotide sequence ID" value="NZ_LQYT01000130.1"/>
</dbReference>
<dbReference type="OrthoDB" id="9803333at2"/>
<dbReference type="EC" id="1.1.1.100" evidence="3"/>
<dbReference type="EMBL" id="LQYT01000130">
    <property type="protein sequence ID" value="KYD09345.1"/>
    <property type="molecule type" value="Genomic_DNA"/>
</dbReference>
<dbReference type="PRINTS" id="PR00081">
    <property type="entry name" value="GDHRDH"/>
</dbReference>
<reference evidence="3 4" key="1">
    <citation type="submission" date="2016-01" db="EMBL/GenBank/DDBJ databases">
        <title>Draft Genome Sequences of Seven Thermophilic Sporeformers Isolated from Foods.</title>
        <authorList>
            <person name="Berendsen E.M."/>
            <person name="Wells-Bennik M.H."/>
            <person name="Krawcyk A.O."/>
            <person name="De Jong A."/>
            <person name="Holsappel S."/>
            <person name="Eijlander R.T."/>
            <person name="Kuipers O.P."/>
        </authorList>
    </citation>
    <scope>NUCLEOTIDE SEQUENCE [LARGE SCALE GENOMIC DNA]</scope>
    <source>
        <strain evidence="3 4">B4135</strain>
    </source>
</reference>
<dbReference type="InterPro" id="IPR002347">
    <property type="entry name" value="SDR_fam"/>
</dbReference>
<name>A0A150LAR2_9BACI</name>
<comment type="caution">
    <text evidence="3">The sequence shown here is derived from an EMBL/GenBank/DDBJ whole genome shotgun (WGS) entry which is preliminary data.</text>
</comment>
<accession>A0A150LAR2</accession>
<dbReference type="SUPFAM" id="SSF51735">
    <property type="entry name" value="NAD(P)-binding Rossmann-fold domains"/>
    <property type="match status" value="1"/>
</dbReference>
<dbReference type="FunFam" id="3.40.50.720:FF:000173">
    <property type="entry name" value="3-oxoacyl-[acyl-carrier protein] reductase"/>
    <property type="match status" value="1"/>
</dbReference>
<gene>
    <name evidence="3" type="ORF">B4135_3669</name>
</gene>
<dbReference type="CDD" id="cd05233">
    <property type="entry name" value="SDR_c"/>
    <property type="match status" value="1"/>
</dbReference>